<dbReference type="AlphaFoldDB" id="A0A4C1SGU3"/>
<proteinExistence type="predicted"/>
<evidence type="ECO:0000313" key="2">
    <source>
        <dbReference type="Proteomes" id="UP000299102"/>
    </source>
</evidence>
<protein>
    <submittedName>
        <fullName evidence="1">Uncharacterized protein</fullName>
    </submittedName>
</protein>
<evidence type="ECO:0000313" key="1">
    <source>
        <dbReference type="EMBL" id="GBP01116.1"/>
    </source>
</evidence>
<accession>A0A4C1SGU3</accession>
<sequence length="186" mass="20029">MARIIIFDSTALSFPRPGRWAALAHEACVCPRSGVDNAMIYGFLRAVHFRYCSSARIGLHVKNYIVRRTSKLRGSTVQGRAVVAVAEGTAGVNAPAHDDITPCDSDRNLVTASPSWWSRVHRWAGSVHPFEYCNFIGNANASAATLLHVANAASRRNSGGCETKCLGGAASVYESALVTQKACRHL</sequence>
<comment type="caution">
    <text evidence="1">The sequence shown here is derived from an EMBL/GenBank/DDBJ whole genome shotgun (WGS) entry which is preliminary data.</text>
</comment>
<gene>
    <name evidence="1" type="ORF">EVAR_2364_1</name>
</gene>
<dbReference type="Proteomes" id="UP000299102">
    <property type="component" value="Unassembled WGS sequence"/>
</dbReference>
<reference evidence="1 2" key="1">
    <citation type="journal article" date="2019" name="Commun. Biol.">
        <title>The bagworm genome reveals a unique fibroin gene that provides high tensile strength.</title>
        <authorList>
            <person name="Kono N."/>
            <person name="Nakamura H."/>
            <person name="Ohtoshi R."/>
            <person name="Tomita M."/>
            <person name="Numata K."/>
            <person name="Arakawa K."/>
        </authorList>
    </citation>
    <scope>NUCLEOTIDE SEQUENCE [LARGE SCALE GENOMIC DNA]</scope>
</reference>
<organism evidence="1 2">
    <name type="scientific">Eumeta variegata</name>
    <name type="common">Bagworm moth</name>
    <name type="synonym">Eumeta japonica</name>
    <dbReference type="NCBI Taxonomy" id="151549"/>
    <lineage>
        <taxon>Eukaryota</taxon>
        <taxon>Metazoa</taxon>
        <taxon>Ecdysozoa</taxon>
        <taxon>Arthropoda</taxon>
        <taxon>Hexapoda</taxon>
        <taxon>Insecta</taxon>
        <taxon>Pterygota</taxon>
        <taxon>Neoptera</taxon>
        <taxon>Endopterygota</taxon>
        <taxon>Lepidoptera</taxon>
        <taxon>Glossata</taxon>
        <taxon>Ditrysia</taxon>
        <taxon>Tineoidea</taxon>
        <taxon>Psychidae</taxon>
        <taxon>Oiketicinae</taxon>
        <taxon>Eumeta</taxon>
    </lineage>
</organism>
<keyword evidence="2" id="KW-1185">Reference proteome</keyword>
<name>A0A4C1SGU3_EUMVA</name>
<dbReference type="EMBL" id="BGZK01000007">
    <property type="protein sequence ID" value="GBP01116.1"/>
    <property type="molecule type" value="Genomic_DNA"/>
</dbReference>